<evidence type="ECO:0000256" key="13">
    <source>
        <dbReference type="ARBA" id="ARBA00023125"/>
    </source>
</evidence>
<comment type="function">
    <text evidence="23">SRF is a transcription factor that binds to the serum response element (SRE), a short sequence of dyad symmetry located 300 bp to the 5' of the site of transcription initiation of some genes (such as FOS). Together with MRTFA transcription coactivator, controls expression of genes regulating the cytoskeleton during development, morphogenesis and cell migration. The SRF-MRTFA complex activity responds to Rho GTPase-induced changes in cellular globular actin (G-actin) concentration, thereby coupling cytoskeletal gene expression to cytoskeletal dynamics. Required for cardiac differentiation and maturation.</text>
</comment>
<dbReference type="CDD" id="cd00096">
    <property type="entry name" value="Ig"/>
    <property type="match status" value="2"/>
</dbReference>
<feature type="signal peptide" evidence="32">
    <location>
        <begin position="1"/>
        <end position="15"/>
    </location>
</feature>
<dbReference type="InterPro" id="IPR008266">
    <property type="entry name" value="Tyr_kinase_AS"/>
</dbReference>
<gene>
    <name evidence="36" type="ORF">TREES_T100014848</name>
</gene>
<dbReference type="InterPro" id="IPR001245">
    <property type="entry name" value="Ser-Thr/Tyr_kinase_cat_dom"/>
</dbReference>
<dbReference type="GO" id="GO:0005911">
    <property type="term" value="C:cell-cell junction"/>
    <property type="evidence" value="ECO:0007669"/>
    <property type="project" value="UniProtKB-ARBA"/>
</dbReference>
<evidence type="ECO:0000256" key="16">
    <source>
        <dbReference type="ARBA" id="ARBA00023159"/>
    </source>
</evidence>
<evidence type="ECO:0000256" key="7">
    <source>
        <dbReference type="ARBA" id="ARBA00022729"/>
    </source>
</evidence>
<dbReference type="SUPFAM" id="SSF55455">
    <property type="entry name" value="SRF-like"/>
    <property type="match status" value="1"/>
</dbReference>
<dbReference type="GO" id="GO:0004672">
    <property type="term" value="F:protein kinase activity"/>
    <property type="evidence" value="ECO:0007669"/>
    <property type="project" value="InterPro"/>
</dbReference>
<dbReference type="GO" id="GO:0030424">
    <property type="term" value="C:axon"/>
    <property type="evidence" value="ECO:0007669"/>
    <property type="project" value="TreeGrafter"/>
</dbReference>
<dbReference type="GO" id="GO:0008046">
    <property type="term" value="F:axon guidance receptor activity"/>
    <property type="evidence" value="ECO:0007669"/>
    <property type="project" value="TreeGrafter"/>
</dbReference>
<evidence type="ECO:0000256" key="27">
    <source>
        <dbReference type="ARBA" id="ARBA00072990"/>
    </source>
</evidence>
<dbReference type="InterPro" id="IPR002100">
    <property type="entry name" value="TF_MADSbox"/>
</dbReference>
<evidence type="ECO:0000256" key="1">
    <source>
        <dbReference type="ARBA" id="ARBA00004123"/>
    </source>
</evidence>
<keyword evidence="12" id="KW-0805">Transcription regulation</keyword>
<evidence type="ECO:0000256" key="23">
    <source>
        <dbReference type="ARBA" id="ARBA00058383"/>
    </source>
</evidence>
<dbReference type="SUPFAM" id="SSF48726">
    <property type="entry name" value="Immunoglobulin"/>
    <property type="match status" value="6"/>
</dbReference>
<feature type="domain" description="Ig-like" evidence="35">
    <location>
        <begin position="491"/>
        <end position="572"/>
    </location>
</feature>
<dbReference type="GO" id="GO:0016055">
    <property type="term" value="P:Wnt signaling pathway"/>
    <property type="evidence" value="ECO:0007669"/>
    <property type="project" value="UniProtKB-KW"/>
</dbReference>
<dbReference type="PROSITE" id="PS50011">
    <property type="entry name" value="PROTEIN_KINASE_DOM"/>
    <property type="match status" value="1"/>
</dbReference>
<evidence type="ECO:0000256" key="22">
    <source>
        <dbReference type="ARBA" id="ARBA00055918"/>
    </source>
</evidence>
<feature type="domain" description="Ig-like" evidence="35">
    <location>
        <begin position="210"/>
        <end position="286"/>
    </location>
</feature>
<dbReference type="GO" id="GO:0060379">
    <property type="term" value="P:cardiac muscle cell myoblast differentiation"/>
    <property type="evidence" value="ECO:0007669"/>
    <property type="project" value="UniProtKB-ARBA"/>
</dbReference>
<evidence type="ECO:0000256" key="19">
    <source>
        <dbReference type="ARBA" id="ARBA00023180"/>
    </source>
</evidence>
<dbReference type="GO" id="GO:0045944">
    <property type="term" value="P:positive regulation of transcription by RNA polymerase II"/>
    <property type="evidence" value="ECO:0007669"/>
    <property type="project" value="InterPro"/>
</dbReference>
<feature type="domain" description="Ig-like" evidence="35">
    <location>
        <begin position="577"/>
        <end position="665"/>
    </location>
</feature>
<dbReference type="GO" id="GO:0050808">
    <property type="term" value="P:synapse organization"/>
    <property type="evidence" value="ECO:0007669"/>
    <property type="project" value="TreeGrafter"/>
</dbReference>
<dbReference type="PROSITE" id="PS50066">
    <property type="entry name" value="MADS_BOX_2"/>
    <property type="match status" value="1"/>
</dbReference>
<dbReference type="Proteomes" id="UP000011518">
    <property type="component" value="Unassembled WGS sequence"/>
</dbReference>
<evidence type="ECO:0000313" key="37">
    <source>
        <dbReference type="Proteomes" id="UP000011518"/>
    </source>
</evidence>
<keyword evidence="11" id="KW-1133">Transmembrane helix</keyword>
<dbReference type="GO" id="GO:0001701">
    <property type="term" value="P:in utero embryonic development"/>
    <property type="evidence" value="ECO:0007669"/>
    <property type="project" value="UniProtKB-ARBA"/>
</dbReference>
<evidence type="ECO:0000256" key="29">
    <source>
        <dbReference type="ARBA" id="ARBA00081992"/>
    </source>
</evidence>
<reference evidence="37" key="2">
    <citation type="journal article" date="2013" name="Nat. Commun.">
        <title>Genome of the Chinese tree shrew.</title>
        <authorList>
            <person name="Fan Y."/>
            <person name="Huang Z.Y."/>
            <person name="Cao C.C."/>
            <person name="Chen C.S."/>
            <person name="Chen Y.X."/>
            <person name="Fan D.D."/>
            <person name="He J."/>
            <person name="Hou H.L."/>
            <person name="Hu L."/>
            <person name="Hu X.T."/>
            <person name="Jiang X.T."/>
            <person name="Lai R."/>
            <person name="Lang Y.S."/>
            <person name="Liang B."/>
            <person name="Liao S.G."/>
            <person name="Mu D."/>
            <person name="Ma Y.Y."/>
            <person name="Niu Y.Y."/>
            <person name="Sun X.Q."/>
            <person name="Xia J.Q."/>
            <person name="Xiao J."/>
            <person name="Xiong Z.Q."/>
            <person name="Xu L."/>
            <person name="Yang L."/>
            <person name="Zhang Y."/>
            <person name="Zhao W."/>
            <person name="Zhao X.D."/>
            <person name="Zheng Y.T."/>
            <person name="Zhou J.M."/>
            <person name="Zhu Y.B."/>
            <person name="Zhang G.J."/>
            <person name="Wang J."/>
            <person name="Yao Y.G."/>
        </authorList>
    </citation>
    <scope>NUCLEOTIDE SEQUENCE [LARGE SCALE GENOMIC DNA]</scope>
</reference>
<dbReference type="GO" id="GO:1902895">
    <property type="term" value="P:positive regulation of miRNA transcription"/>
    <property type="evidence" value="ECO:0007669"/>
    <property type="project" value="UniProtKB-ARBA"/>
</dbReference>
<name>L9KSZ6_TUPCH</name>
<keyword evidence="36" id="KW-0418">Kinase</keyword>
<keyword evidence="16" id="KW-0010">Activator</keyword>
<dbReference type="Gene3D" id="1.10.510.10">
    <property type="entry name" value="Transferase(Phosphotransferase) domain 1"/>
    <property type="match status" value="1"/>
</dbReference>
<keyword evidence="21" id="KW-0393">Immunoglobulin domain</keyword>
<keyword evidence="17" id="KW-0804">Transcription</keyword>
<dbReference type="InterPro" id="IPR000719">
    <property type="entry name" value="Prot_kinase_dom"/>
</dbReference>
<evidence type="ECO:0000256" key="31">
    <source>
        <dbReference type="SAM" id="MobiDB-lite"/>
    </source>
</evidence>
<evidence type="ECO:0000256" key="21">
    <source>
        <dbReference type="ARBA" id="ARBA00023319"/>
    </source>
</evidence>
<proteinExistence type="predicted"/>
<evidence type="ECO:0000256" key="8">
    <source>
        <dbReference type="ARBA" id="ARBA00022737"/>
    </source>
</evidence>
<keyword evidence="6" id="KW-0812">Transmembrane</keyword>
<dbReference type="FunFam" id="2.60.40.10:FF:000402">
    <property type="entry name" value="Protein tyrosine kinase 7 (inactive)"/>
    <property type="match status" value="1"/>
</dbReference>
<evidence type="ECO:0000256" key="3">
    <source>
        <dbReference type="ARBA" id="ARBA00004479"/>
    </source>
</evidence>
<dbReference type="InterPro" id="IPR013098">
    <property type="entry name" value="Ig_I-set"/>
</dbReference>
<dbReference type="PROSITE" id="PS00109">
    <property type="entry name" value="PROTEIN_KINASE_TYR"/>
    <property type="match status" value="1"/>
</dbReference>
<evidence type="ECO:0000256" key="9">
    <source>
        <dbReference type="ARBA" id="ARBA00022889"/>
    </source>
</evidence>
<dbReference type="GO" id="GO:0005634">
    <property type="term" value="C:nucleus"/>
    <property type="evidence" value="ECO:0007669"/>
    <property type="project" value="UniProtKB-SubCell"/>
</dbReference>
<dbReference type="GO" id="GO:0002042">
    <property type="term" value="P:cell migration involved in sprouting angiogenesis"/>
    <property type="evidence" value="ECO:0007669"/>
    <property type="project" value="UniProtKB-ARBA"/>
</dbReference>
<dbReference type="InParanoid" id="L9KSZ6"/>
<keyword evidence="8" id="KW-0677">Repeat</keyword>
<evidence type="ECO:0000256" key="20">
    <source>
        <dbReference type="ARBA" id="ARBA00023242"/>
    </source>
</evidence>
<dbReference type="FunFam" id="3.30.200.20:FF:000167">
    <property type="entry name" value="Putative inactive tyrosine-protein kinase 7"/>
    <property type="match status" value="1"/>
</dbReference>
<dbReference type="InterPro" id="IPR036879">
    <property type="entry name" value="TF_MADSbox_sf"/>
</dbReference>
<dbReference type="PROSITE" id="PS00350">
    <property type="entry name" value="MADS_BOX_1"/>
    <property type="match status" value="1"/>
</dbReference>
<dbReference type="Pfam" id="PF00319">
    <property type="entry name" value="SRF-TF"/>
    <property type="match status" value="1"/>
</dbReference>
<evidence type="ECO:0000256" key="24">
    <source>
        <dbReference type="ARBA" id="ARBA00061725"/>
    </source>
</evidence>
<keyword evidence="7 32" id="KW-0732">Signal</keyword>
<evidence type="ECO:0000256" key="28">
    <source>
        <dbReference type="ARBA" id="ARBA00081457"/>
    </source>
</evidence>
<reference evidence="37" key="1">
    <citation type="submission" date="2012-07" db="EMBL/GenBank/DDBJ databases">
        <title>Genome of the Chinese tree shrew, a rising model animal genetically related to primates.</title>
        <authorList>
            <person name="Zhang G."/>
            <person name="Fan Y."/>
            <person name="Yao Y."/>
            <person name="Huang Z."/>
        </authorList>
    </citation>
    <scope>NUCLEOTIDE SEQUENCE [LARGE SCALE GENOMIC DNA]</scope>
</reference>
<dbReference type="FunFam" id="2.60.40.10:FF:000343">
    <property type="entry name" value="inactive tyrosine-protein kinase 7"/>
    <property type="match status" value="1"/>
</dbReference>
<dbReference type="InterPro" id="IPR003599">
    <property type="entry name" value="Ig_sub"/>
</dbReference>
<dbReference type="FunFam" id="2.60.40.10:FF:000341">
    <property type="entry name" value="inactive tyrosine-protein kinase 7"/>
    <property type="match status" value="1"/>
</dbReference>
<feature type="region of interest" description="Disordered" evidence="31">
    <location>
        <begin position="1393"/>
        <end position="1416"/>
    </location>
</feature>
<dbReference type="FunFam" id="2.60.40.10:FF:000395">
    <property type="entry name" value="Protein tyrosine kinase 7 (inactive)"/>
    <property type="match status" value="1"/>
</dbReference>
<dbReference type="Gene3D" id="2.60.40.10">
    <property type="entry name" value="Immunoglobulins"/>
    <property type="match status" value="7"/>
</dbReference>
<dbReference type="GO" id="GO:0000981">
    <property type="term" value="F:DNA-binding transcription factor activity, RNA polymerase II-specific"/>
    <property type="evidence" value="ECO:0007669"/>
    <property type="project" value="InterPro"/>
</dbReference>
<dbReference type="GO" id="GO:0043025">
    <property type="term" value="C:neuronal cell body"/>
    <property type="evidence" value="ECO:0007669"/>
    <property type="project" value="TreeGrafter"/>
</dbReference>
<dbReference type="GO" id="GO:0005886">
    <property type="term" value="C:plasma membrane"/>
    <property type="evidence" value="ECO:0007669"/>
    <property type="project" value="UniProtKB-ARBA"/>
</dbReference>
<keyword evidence="37" id="KW-1185">Reference proteome</keyword>
<keyword evidence="13" id="KW-0238">DNA-binding</keyword>
<dbReference type="Pfam" id="PF13927">
    <property type="entry name" value="Ig_3"/>
    <property type="match status" value="5"/>
</dbReference>
<dbReference type="Pfam" id="PF07679">
    <property type="entry name" value="I-set"/>
    <property type="match status" value="2"/>
</dbReference>
<dbReference type="GO" id="GO:0046983">
    <property type="term" value="F:protein dimerization activity"/>
    <property type="evidence" value="ECO:0007669"/>
    <property type="project" value="InterPro"/>
</dbReference>
<dbReference type="SMART" id="SM00408">
    <property type="entry name" value="IGc2"/>
    <property type="match status" value="7"/>
</dbReference>
<feature type="domain" description="Ig-like" evidence="35">
    <location>
        <begin position="294"/>
        <end position="392"/>
    </location>
</feature>
<dbReference type="PANTHER" id="PTHR45080">
    <property type="entry name" value="CONTACTIN 5"/>
    <property type="match status" value="1"/>
</dbReference>
<dbReference type="GO" id="GO:0005524">
    <property type="term" value="F:ATP binding"/>
    <property type="evidence" value="ECO:0007669"/>
    <property type="project" value="InterPro"/>
</dbReference>
<dbReference type="FunFam" id="2.60.40.10:FF:000390">
    <property type="entry name" value="Protein tyrosine kinase 7 (inactive)"/>
    <property type="match status" value="1"/>
</dbReference>
<feature type="compositionally biased region" description="Polar residues" evidence="31">
    <location>
        <begin position="1299"/>
        <end position="1323"/>
    </location>
</feature>
<evidence type="ECO:0000256" key="30">
    <source>
        <dbReference type="ARBA" id="ARBA00083279"/>
    </source>
</evidence>
<organism evidence="36 37">
    <name type="scientific">Tupaia chinensis</name>
    <name type="common">Chinese tree shrew</name>
    <name type="synonym">Tupaia belangeri chinensis</name>
    <dbReference type="NCBI Taxonomy" id="246437"/>
    <lineage>
        <taxon>Eukaryota</taxon>
        <taxon>Metazoa</taxon>
        <taxon>Chordata</taxon>
        <taxon>Craniata</taxon>
        <taxon>Vertebrata</taxon>
        <taxon>Euteleostomi</taxon>
        <taxon>Mammalia</taxon>
        <taxon>Eutheria</taxon>
        <taxon>Euarchontoglires</taxon>
        <taxon>Scandentia</taxon>
        <taxon>Tupaiidae</taxon>
        <taxon>Tupaia</taxon>
    </lineage>
</organism>
<dbReference type="Gene3D" id="3.30.200.20">
    <property type="entry name" value="Phosphorylase Kinase, domain 1"/>
    <property type="match status" value="1"/>
</dbReference>
<dbReference type="FunFam" id="2.60.40.10:FF:000432">
    <property type="entry name" value="Protein tyrosine kinase 7 (inactive)"/>
    <property type="match status" value="1"/>
</dbReference>
<dbReference type="STRING" id="246437.L9KSZ6"/>
<dbReference type="PROSITE" id="PS50835">
    <property type="entry name" value="IG_LIKE"/>
    <property type="match status" value="7"/>
</dbReference>
<evidence type="ECO:0000259" key="35">
    <source>
        <dbReference type="PROSITE" id="PS50835"/>
    </source>
</evidence>
<feature type="domain" description="Ig-like" evidence="35">
    <location>
        <begin position="15"/>
        <end position="105"/>
    </location>
</feature>
<dbReference type="EMBL" id="KB320663">
    <property type="protein sequence ID" value="ELW66020.1"/>
    <property type="molecule type" value="Genomic_DNA"/>
</dbReference>
<dbReference type="eggNOG" id="KOG1026">
    <property type="taxonomic scope" value="Eukaryota"/>
</dbReference>
<feature type="domain" description="Ig-like" evidence="35">
    <location>
        <begin position="113"/>
        <end position="203"/>
    </location>
</feature>
<feature type="domain" description="Protein kinase" evidence="33">
    <location>
        <begin position="781"/>
        <end position="1105"/>
    </location>
</feature>
<dbReference type="InterPro" id="IPR036179">
    <property type="entry name" value="Ig-like_dom_sf"/>
</dbReference>
<dbReference type="InterPro" id="IPR050958">
    <property type="entry name" value="Cell_Adh-Cytoskel_Orgn"/>
</dbReference>
<comment type="subcellular location">
    <subcellularLocation>
        <location evidence="2">Cell junction</location>
    </subcellularLocation>
    <subcellularLocation>
        <location evidence="3">Membrane</location>
        <topology evidence="3">Single-pass type I membrane protein</topology>
    </subcellularLocation>
    <subcellularLocation>
        <location evidence="1">Nucleus</location>
    </subcellularLocation>
</comment>
<evidence type="ECO:0000256" key="32">
    <source>
        <dbReference type="SAM" id="SignalP"/>
    </source>
</evidence>
<keyword evidence="36" id="KW-0808">Transferase</keyword>
<dbReference type="PRINTS" id="PR00404">
    <property type="entry name" value="MADSDOMAIN"/>
</dbReference>
<dbReference type="FunFam" id="2.60.40.10:FF:000377">
    <property type="entry name" value="Protein tyrosine kinase 7 (inactive)"/>
    <property type="match status" value="1"/>
</dbReference>
<comment type="function">
    <text evidence="22">Inactive tyrosine kinase involved in Wnt signaling pathway. Component of both the non-canonical (also known as the Wnt/planar cell polarity signaling) and the canonical Wnt signaling pathway. Functions in cell adhesion, cell migration, cell polarity, proliferation, actin cytoskeleton reorganization and apoptosis. Has a role in embryogenesis, epithelial tissue organization and angiogenesis.</text>
</comment>
<feature type="region of interest" description="Disordered" evidence="31">
    <location>
        <begin position="1150"/>
        <end position="1170"/>
    </location>
</feature>
<evidence type="ECO:0000256" key="15">
    <source>
        <dbReference type="ARBA" id="ARBA00023157"/>
    </source>
</evidence>
<dbReference type="FunCoup" id="L9KSZ6">
    <property type="interactions" value="399"/>
</dbReference>
<keyword evidence="14" id="KW-0472">Membrane</keyword>
<evidence type="ECO:0000256" key="25">
    <source>
        <dbReference type="ARBA" id="ARBA00064735"/>
    </source>
</evidence>
<evidence type="ECO:0000259" key="33">
    <source>
        <dbReference type="PROSITE" id="PS50011"/>
    </source>
</evidence>
<evidence type="ECO:0000259" key="34">
    <source>
        <dbReference type="PROSITE" id="PS50066"/>
    </source>
</evidence>
<evidence type="ECO:0000256" key="5">
    <source>
        <dbReference type="ARBA" id="ARBA00022687"/>
    </source>
</evidence>
<keyword evidence="10" id="KW-0965">Cell junction</keyword>
<dbReference type="SMART" id="SM00432">
    <property type="entry name" value="MADS"/>
    <property type="match status" value="1"/>
</dbReference>
<feature type="region of interest" description="Disordered" evidence="31">
    <location>
        <begin position="721"/>
        <end position="744"/>
    </location>
</feature>
<evidence type="ECO:0000256" key="4">
    <source>
        <dbReference type="ARBA" id="ARBA00022553"/>
    </source>
</evidence>
<dbReference type="CDD" id="cd05760">
    <property type="entry name" value="Ig2_PTK7"/>
    <property type="match status" value="1"/>
</dbReference>
<comment type="subunit">
    <text evidence="24">Interacts with CTNNB1.</text>
</comment>
<feature type="region of interest" description="Disordered" evidence="31">
    <location>
        <begin position="1097"/>
        <end position="1128"/>
    </location>
</feature>
<protein>
    <recommendedName>
        <fullName evidence="26">Inactive tyrosine-protein kinase 7</fullName>
    </recommendedName>
    <alternativeName>
        <fullName evidence="28">Protein-tyrosine kinase 7</fullName>
    </alternativeName>
    <alternativeName>
        <fullName evidence="29">Pseudo tyrosine kinase receptor 7</fullName>
    </alternativeName>
    <alternativeName>
        <fullName evidence="27">Serum response factor</fullName>
    </alternativeName>
    <alternativeName>
        <fullName evidence="30">Tyrosine-protein kinase-like 7</fullName>
    </alternativeName>
</protein>
<feature type="domain" description="MADS-box" evidence="34">
    <location>
        <begin position="1172"/>
        <end position="1232"/>
    </location>
</feature>
<keyword evidence="20" id="KW-0539">Nucleus</keyword>
<dbReference type="FunFam" id="1.10.510.10:FF:000200">
    <property type="entry name" value="inactive tyrosine-protein kinase 7"/>
    <property type="match status" value="1"/>
</dbReference>
<dbReference type="SUPFAM" id="SSF56112">
    <property type="entry name" value="Protein kinase-like (PK-like)"/>
    <property type="match status" value="1"/>
</dbReference>
<evidence type="ECO:0000256" key="2">
    <source>
        <dbReference type="ARBA" id="ARBA00004282"/>
    </source>
</evidence>
<keyword evidence="4" id="KW-0597">Phosphoprotein</keyword>
<evidence type="ECO:0000256" key="11">
    <source>
        <dbReference type="ARBA" id="ARBA00022989"/>
    </source>
</evidence>
<dbReference type="GO" id="GO:0007156">
    <property type="term" value="P:homophilic cell adhesion via plasma membrane adhesion molecules"/>
    <property type="evidence" value="ECO:0007669"/>
    <property type="project" value="TreeGrafter"/>
</dbReference>
<dbReference type="CDD" id="cd00266">
    <property type="entry name" value="MADS_SRF_like"/>
    <property type="match status" value="1"/>
</dbReference>
<feature type="region of interest" description="Disordered" evidence="31">
    <location>
        <begin position="1298"/>
        <end position="1323"/>
    </location>
</feature>
<dbReference type="FunFam" id="3.40.1810.10:FF:000002">
    <property type="entry name" value="Serum response factor b"/>
    <property type="match status" value="1"/>
</dbReference>
<dbReference type="InterPro" id="IPR033897">
    <property type="entry name" value="SRF-like_MADS-box"/>
</dbReference>
<dbReference type="eggNOG" id="KOG4475">
    <property type="taxonomic scope" value="Eukaryota"/>
</dbReference>
<dbReference type="PANTHER" id="PTHR45080:SF21">
    <property type="entry name" value="INACTIVE TYROSINE-PROTEIN KINASE 7"/>
    <property type="match status" value="1"/>
</dbReference>
<dbReference type="Pfam" id="PF07714">
    <property type="entry name" value="PK_Tyr_Ser-Thr"/>
    <property type="match status" value="2"/>
</dbReference>
<comment type="subunit">
    <text evidence="25">Binds DNA as a multimer, probably a dimer. Interacts with MRTFA, forming the SRF-MRTFA nuclear complex which binds the 5'-CArG-3' consensus motif (CArG box) on DNA via SRF. Forms a nuclear ternary complex with MRTFA and SCAI. Interacts with MRTFB. Interacts with MLLT7/FOXO4, NKX3A and SSRP1. Interacts with ARID2. Interacts with SRFBP1. Interacts with FOXK1. Interacts with LPXN. Interacts with OLFM2; the interaction promotes dissociation of SRF from the transcriptional repressor HEY2, facilitates binding of SRF to target genes and promotes smooth muscle differentiation. Interacts with NKX3-1. Interacts with KAT5. Interacts with PURB.</text>
</comment>
<evidence type="ECO:0000256" key="26">
    <source>
        <dbReference type="ARBA" id="ARBA00072048"/>
    </source>
</evidence>
<dbReference type="GO" id="GO:0010736">
    <property type="term" value="F:serum response element binding"/>
    <property type="evidence" value="ECO:0007669"/>
    <property type="project" value="UniProtKB-ARBA"/>
</dbReference>
<keyword evidence="5" id="KW-0879">Wnt signaling pathway</keyword>
<keyword evidence="19" id="KW-0325">Glycoprotein</keyword>
<keyword evidence="15" id="KW-1015">Disulfide bond</keyword>
<dbReference type="InterPro" id="IPR013783">
    <property type="entry name" value="Ig-like_fold"/>
</dbReference>
<dbReference type="Gene3D" id="3.40.1810.10">
    <property type="entry name" value="Transcription factor, MADS-box"/>
    <property type="match status" value="1"/>
</dbReference>
<evidence type="ECO:0000256" key="6">
    <source>
        <dbReference type="ARBA" id="ARBA00022692"/>
    </source>
</evidence>
<evidence type="ECO:0000256" key="12">
    <source>
        <dbReference type="ARBA" id="ARBA00023015"/>
    </source>
</evidence>
<keyword evidence="9" id="KW-0130">Cell adhesion</keyword>
<evidence type="ECO:0000256" key="17">
    <source>
        <dbReference type="ARBA" id="ARBA00023163"/>
    </source>
</evidence>
<dbReference type="SMART" id="SM00409">
    <property type="entry name" value="IG"/>
    <property type="match status" value="7"/>
</dbReference>
<accession>L9KSZ6</accession>
<evidence type="ECO:0000313" key="36">
    <source>
        <dbReference type="EMBL" id="ELW66020.1"/>
    </source>
</evidence>
<feature type="chain" id="PRO_5012587683" description="Inactive tyrosine-protein kinase 7" evidence="32">
    <location>
        <begin position="16"/>
        <end position="1539"/>
    </location>
</feature>
<evidence type="ECO:0000256" key="10">
    <source>
        <dbReference type="ARBA" id="ARBA00022949"/>
    </source>
</evidence>
<dbReference type="InterPro" id="IPR007110">
    <property type="entry name" value="Ig-like_dom"/>
</dbReference>
<keyword evidence="18" id="KW-0675">Receptor</keyword>
<feature type="domain" description="Ig-like" evidence="35">
    <location>
        <begin position="397"/>
        <end position="482"/>
    </location>
</feature>
<evidence type="ECO:0000256" key="14">
    <source>
        <dbReference type="ARBA" id="ARBA00023136"/>
    </source>
</evidence>
<dbReference type="InterPro" id="IPR003598">
    <property type="entry name" value="Ig_sub2"/>
</dbReference>
<evidence type="ECO:0000256" key="18">
    <source>
        <dbReference type="ARBA" id="ARBA00023170"/>
    </source>
</evidence>
<sequence>MGIFMVALFTGGAQAAVVFIKEPSSQDALQGRRALLRCEVEAPGPVRVYWLLNGVPVQDTERRFAQGSSLSFAAVDRLQDSGAFQCVARDDITGEEARSANASFNIKWIEAGPVVLKHPGSEAEIQPQTQVTLRCHIDGHPRPTYQWFRDGTPLSDGQSNHTVSSKERNLTLRPASPEHSGLYSCCAHNAFGQACSSQNFTLSIADESFARVVLAPQDVVVARNEEAMFHCQFSAQPPPSLQWVFEDETPITNRSRPPHLRRATVFANGSLLLTQVRPRNAGVYRCIGQGQRGPPVMLEATLHLAEIEDLPPFEPRVFTAGSEERVACPPPKGLPEPSVWWEHAGVRLPAHGRVYQKGHELVFASTAEGDAGVYTCHVANLAGQRRQDVNITVATVPTWLKKPQDSQLEEGKPGYLHCLTQATPKPTVVWYRNQMLISEDSRFEVSKNGTLRINSVEVYDGTWYRCVSSTVAGSIEAQARVQVLEKLKFTPPPQPQQCMEFDKEATVPCSATGREKPTIKWIRADGSSLPEWVTDNAGTLHFARVTRDDAGNYTCIASNGPQGQIRAHVQLTVAVFITFKVEPERTTVYQGHTALLRCEAQGDPKPLIQWKGKDRILDPSKLGPRMHIFQNGSLVIHDVAPEDSGHYTCIAGNSCNIKHTEAPLYVVDKPMPEESEGPGSPPPYKMIQTIGLSVGAAVAYIIAVLGLMFYCKKRCKAKRLQKQPEGEEPEMECLNGGPLQNGQPSAEIQEEVALTSLGSGPAATNKRHSTSDKMHFPRASLQPITTLGKSEFGEVFLAKAQGLEEGVAEILVLVKSLQSKDEQQQLDFRREFEMFGKLNHANVVGAGDLKQFLRISKSKDEKLKSQPLSTKQKELAVGIELEKQQQPTSLACGLGLALMGPPASEYRRLSCNALPRCHPLWVLHFHSVWGWELPSGSFGCPSAQKVTLCTQVALGMEHLSNNRFVHKDLAARNCLVSAQRQVKVSALGLSKDVYNSEYYHFRQAWVPLRWMSPEAILEGDFSTKSDVWAFGVLMWEVFTHGEMPHGGQADDEVLADLQAGKARLPQPEGCPAKLYRLMQRCWALSPKDRPSFSEIANILGDSPADSKPGSEGDSESGEEEKLGAERRGLKRSLSEMELGVVVGGPEASAAATGGYGPVSGAVSGAKPGKKTRGRVKIKMEFIDNKLRRYTTFSKRKTGIMKKAYELSTLTGTQVLLLVASETGHVYTFATRKLQPMITSETGKALIQTCLNSPDSPPRSDPTTDQRMSATGFEETDLTYQVSESDSSGETKDTLKPAFTVTNLPGTTSTIQTAPSTSTTMQVSSGPSFPITNYLAPVSASVSPSAVSSANGTVLKSTGSGPVSSGGLMQLPTSFTLMPGGAVAQQVPVQAIQVHQAPQQASPSRDSSTDLTQTSSSGTVTLPATIMTSSVPTTVGGHMMYPSPHAVMYAPTSSLADGSLTVLNAFSQAPSTMQVSHSQVQEQGGVPQVFLTAPSGTVQIPVSAVQLHQMAVIGQQAGSSSNLTELQVVNLDAAHSTKSE</sequence>
<dbReference type="InterPro" id="IPR011009">
    <property type="entry name" value="Kinase-like_dom_sf"/>
</dbReference>
<dbReference type="GO" id="GO:0042060">
    <property type="term" value="P:wound healing"/>
    <property type="evidence" value="ECO:0007669"/>
    <property type="project" value="UniProtKB-ARBA"/>
</dbReference>